<dbReference type="Gene3D" id="1.25.40.10">
    <property type="entry name" value="Tetratricopeptide repeat domain"/>
    <property type="match status" value="1"/>
</dbReference>
<evidence type="ECO:0000313" key="4">
    <source>
        <dbReference type="Proteomes" id="UP000001353"/>
    </source>
</evidence>
<name>F7ZH66_ROSLO</name>
<dbReference type="KEGG" id="rli:RLO149_c029520"/>
<comment type="subcellular location">
    <subcellularLocation>
        <location evidence="1">Cell envelope</location>
    </subcellularLocation>
</comment>
<dbReference type="Proteomes" id="UP000001353">
    <property type="component" value="Chromosome"/>
</dbReference>
<dbReference type="STRING" id="391595.RLO149_c029520"/>
<evidence type="ECO:0000256" key="2">
    <source>
        <dbReference type="ARBA" id="ARBA00022748"/>
    </source>
</evidence>
<dbReference type="EMBL" id="CP002623">
    <property type="protein sequence ID" value="AEI94908.1"/>
    <property type="molecule type" value="Genomic_DNA"/>
</dbReference>
<dbReference type="OrthoDB" id="9815847at2"/>
<keyword evidence="2" id="KW-0201">Cytochrome c-type biogenesis</keyword>
<reference evidence="3 4" key="1">
    <citation type="journal article" date="2011" name="BMC Genomics">
        <title>Comparative genome analysis and genome-guided physiological analysis of Roseobacter litoralis.</title>
        <authorList>
            <person name="Kalhoefer D."/>
            <person name="Thole S."/>
            <person name="Voget S."/>
            <person name="Lehmann R."/>
            <person name="Liesegang H."/>
            <person name="Wollher A."/>
            <person name="Daniel R."/>
            <person name="Simon M."/>
            <person name="Brinkhoff T."/>
        </authorList>
    </citation>
    <scope>NUCLEOTIDE SEQUENCE [LARGE SCALE GENOMIC DNA]</scope>
    <source>
        <strain evidence="4">ATCC 49566 / DSM 6996 / JCM 21268 / NBRC 15278 / OCh 149</strain>
    </source>
</reference>
<dbReference type="GO" id="GO:0017004">
    <property type="term" value="P:cytochrome complex assembly"/>
    <property type="evidence" value="ECO:0007669"/>
    <property type="project" value="UniProtKB-KW"/>
</dbReference>
<organism evidence="3 4">
    <name type="scientific">Roseobacter litoralis (strain ATCC 49566 / DSM 6996 / JCM 21268 / NBRC 15278 / OCh 149)</name>
    <dbReference type="NCBI Taxonomy" id="391595"/>
    <lineage>
        <taxon>Bacteria</taxon>
        <taxon>Pseudomonadati</taxon>
        <taxon>Pseudomonadota</taxon>
        <taxon>Alphaproteobacteria</taxon>
        <taxon>Rhodobacterales</taxon>
        <taxon>Roseobacteraceae</taxon>
        <taxon>Roseobacter</taxon>
    </lineage>
</organism>
<gene>
    <name evidence="3" type="primary">cycH</name>
    <name evidence="3" type="ordered locus">RLO149_c029520</name>
</gene>
<dbReference type="HOGENOM" id="CLU_036074_4_1_5"/>
<dbReference type="PANTHER" id="PTHR47870:SF1">
    <property type="entry name" value="CYTOCHROME C-TYPE BIOGENESIS PROTEIN CCMH"/>
    <property type="match status" value="1"/>
</dbReference>
<proteinExistence type="predicted"/>
<dbReference type="SUPFAM" id="SSF48452">
    <property type="entry name" value="TPR-like"/>
    <property type="match status" value="1"/>
</dbReference>
<dbReference type="AlphaFoldDB" id="F7ZH66"/>
<accession>F7ZH66</accession>
<dbReference type="RefSeq" id="WP_013962820.1">
    <property type="nucleotide sequence ID" value="NC_015730.1"/>
</dbReference>
<dbReference type="PANTHER" id="PTHR47870">
    <property type="entry name" value="CYTOCHROME C-TYPE BIOGENESIS PROTEIN CCMH"/>
    <property type="match status" value="1"/>
</dbReference>
<dbReference type="NCBIfam" id="TIGR03142">
    <property type="entry name" value="cytochro_ccmI"/>
    <property type="match status" value="1"/>
</dbReference>
<dbReference type="InterPro" id="IPR051263">
    <property type="entry name" value="C-type_cytochrome_biogenesis"/>
</dbReference>
<dbReference type="GO" id="GO:0030313">
    <property type="term" value="C:cell envelope"/>
    <property type="evidence" value="ECO:0007669"/>
    <property type="project" value="UniProtKB-SubCell"/>
</dbReference>
<dbReference type="eggNOG" id="COG4235">
    <property type="taxonomic scope" value="Bacteria"/>
</dbReference>
<protein>
    <submittedName>
        <fullName evidence="3">Cytochrome c-type biogenesis protein CycH</fullName>
    </submittedName>
</protein>
<sequence length="413" mass="44190">MTFWIISAGLAIVVALLLVLALRAPKRSATEPAAAYDLRVYRDQLREVDKDLARGVVDPADADRVRAEISRRILAADAALQTDALEADANKGAPSLVGAILAVVLIGGSLWLYMTIGAPGYGDLALKDRIVLAEEARENRPRQQEAEDSLPAYVAPPDISPDYVALVERLREAVAARPEDIQGLTLLAQNEGNLGNFRAAARAQGEILRLRGDDATSEDYANYADMLVLAAGGYVSPEAESVLSQVLALDPTNGAARYYIGLMLAQTGRPDNAFRIWDQLLREGPREAAWIEPVLAQIEDLAFRAGVNYQLPEIGPGLDAPGGPSAADIEAAGEMSPSERLEMIESMVQGLSDRLGTEGGPVQDWAQLITALGVLGQTGAARSVYENAIQVFADDTRALDLLLRAGQRAQVAE</sequence>
<evidence type="ECO:0000256" key="1">
    <source>
        <dbReference type="ARBA" id="ARBA00004196"/>
    </source>
</evidence>
<dbReference type="InterPro" id="IPR011990">
    <property type="entry name" value="TPR-like_helical_dom_sf"/>
</dbReference>
<dbReference type="InterPro" id="IPR017560">
    <property type="entry name" value="Cyt_c_biogenesis_CcmI"/>
</dbReference>
<keyword evidence="4" id="KW-1185">Reference proteome</keyword>
<evidence type="ECO:0000313" key="3">
    <source>
        <dbReference type="EMBL" id="AEI94908.1"/>
    </source>
</evidence>